<keyword evidence="3" id="KW-0677">Repeat</keyword>
<dbReference type="InterPro" id="IPR011004">
    <property type="entry name" value="Trimer_LpxA-like_sf"/>
</dbReference>
<dbReference type="GO" id="GO:0008374">
    <property type="term" value="F:O-acyltransferase activity"/>
    <property type="evidence" value="ECO:0007669"/>
    <property type="project" value="TreeGrafter"/>
</dbReference>
<dbReference type="SUPFAM" id="SSF51161">
    <property type="entry name" value="Trimeric LpxA-like enzymes"/>
    <property type="match status" value="1"/>
</dbReference>
<keyword evidence="4" id="KW-0012">Acyltransferase</keyword>
<keyword evidence="2 5" id="KW-0808">Transferase</keyword>
<dbReference type="PANTHER" id="PTHR23416">
    <property type="entry name" value="SIALIC ACID SYNTHASE-RELATED"/>
    <property type="match status" value="1"/>
</dbReference>
<dbReference type="PANTHER" id="PTHR23416:SF23">
    <property type="entry name" value="ACETYLTRANSFERASE C18B11.09C-RELATED"/>
    <property type="match status" value="1"/>
</dbReference>
<dbReference type="Proteomes" id="UP000092164">
    <property type="component" value="Unassembled WGS sequence"/>
</dbReference>
<dbReference type="InterPro" id="IPR001451">
    <property type="entry name" value="Hexapep"/>
</dbReference>
<dbReference type="EMBL" id="LZFP01000001">
    <property type="protein sequence ID" value="OBR41839.1"/>
    <property type="molecule type" value="Genomic_DNA"/>
</dbReference>
<organism evidence="5 6">
    <name type="scientific">Maribacter hydrothermalis</name>
    <dbReference type="NCBI Taxonomy" id="1836467"/>
    <lineage>
        <taxon>Bacteria</taxon>
        <taxon>Pseudomonadati</taxon>
        <taxon>Bacteroidota</taxon>
        <taxon>Flavobacteriia</taxon>
        <taxon>Flavobacteriales</taxon>
        <taxon>Flavobacteriaceae</taxon>
        <taxon>Maribacter</taxon>
    </lineage>
</organism>
<comment type="caution">
    <text evidence="5">The sequence shown here is derived from an EMBL/GenBank/DDBJ whole genome shotgun (WGS) entry which is preliminary data.</text>
</comment>
<dbReference type="RefSeq" id="WP_068480112.1">
    <property type="nucleotide sequence ID" value="NZ_CP018760.1"/>
</dbReference>
<proteinExistence type="inferred from homology"/>
<accession>A0A1B7ZE51</accession>
<evidence type="ECO:0000256" key="1">
    <source>
        <dbReference type="ARBA" id="ARBA00007274"/>
    </source>
</evidence>
<dbReference type="AlphaFoldDB" id="A0A1B7ZE51"/>
<dbReference type="OrthoDB" id="9812571at2"/>
<evidence type="ECO:0000313" key="6">
    <source>
        <dbReference type="Proteomes" id="UP000092164"/>
    </source>
</evidence>
<dbReference type="Pfam" id="PF00132">
    <property type="entry name" value="Hexapep"/>
    <property type="match status" value="1"/>
</dbReference>
<dbReference type="PROSITE" id="PS00101">
    <property type="entry name" value="HEXAPEP_TRANSFERASES"/>
    <property type="match status" value="1"/>
</dbReference>
<gene>
    <name evidence="5" type="ORF">A9200_00160</name>
</gene>
<name>A0A1B7ZE51_9FLAO</name>
<keyword evidence="6" id="KW-1185">Reference proteome</keyword>
<dbReference type="GO" id="GO:0005829">
    <property type="term" value="C:cytosol"/>
    <property type="evidence" value="ECO:0007669"/>
    <property type="project" value="TreeGrafter"/>
</dbReference>
<evidence type="ECO:0000256" key="4">
    <source>
        <dbReference type="ARBA" id="ARBA00023315"/>
    </source>
</evidence>
<comment type="similarity">
    <text evidence="1">Belongs to the transferase hexapeptide repeat family.</text>
</comment>
<dbReference type="KEGG" id="mart:BTR34_08510"/>
<sequence>MTGLLKKIKFDNKADRLGPDCPFTHWKLYFKKSMQKICHKKFERFGKDAEFRPYAYAINCSKISIGNQVVIRPGSMLFADIRDPNKGRIIIEDRVLVGSGVHIYVSNHKFGEFNTPIIDQGHFDAFDTIIKTGAWIGANSILLPGITVGKNSIVGAGSIVTKDVPDNTVVAGNPARILKTLS</sequence>
<evidence type="ECO:0000256" key="2">
    <source>
        <dbReference type="ARBA" id="ARBA00022679"/>
    </source>
</evidence>
<dbReference type="InterPro" id="IPR018357">
    <property type="entry name" value="Hexapep_transf_CS"/>
</dbReference>
<dbReference type="STRING" id="1836467.BTR34_08510"/>
<dbReference type="CDD" id="cd04647">
    <property type="entry name" value="LbH_MAT_like"/>
    <property type="match status" value="1"/>
</dbReference>
<dbReference type="InterPro" id="IPR051159">
    <property type="entry name" value="Hexapeptide_acetyltransf"/>
</dbReference>
<reference evidence="6" key="1">
    <citation type="submission" date="2016-06" db="EMBL/GenBank/DDBJ databases">
        <authorList>
            <person name="Zhan P."/>
        </authorList>
    </citation>
    <scope>NUCLEOTIDE SEQUENCE [LARGE SCALE GENOMIC DNA]</scope>
    <source>
        <strain evidence="6">T28</strain>
    </source>
</reference>
<evidence type="ECO:0000313" key="5">
    <source>
        <dbReference type="EMBL" id="OBR41839.1"/>
    </source>
</evidence>
<dbReference type="Gene3D" id="2.160.10.10">
    <property type="entry name" value="Hexapeptide repeat proteins"/>
    <property type="match status" value="1"/>
</dbReference>
<evidence type="ECO:0000256" key="3">
    <source>
        <dbReference type="ARBA" id="ARBA00022737"/>
    </source>
</evidence>
<protein>
    <submittedName>
        <fullName evidence="5">Acetyltransferase</fullName>
    </submittedName>
</protein>